<feature type="region of interest" description="Disordered" evidence="3">
    <location>
        <begin position="23"/>
        <end position="52"/>
    </location>
</feature>
<evidence type="ECO:0000313" key="6">
    <source>
        <dbReference type="Proteomes" id="UP000783871"/>
    </source>
</evidence>
<reference evidence="5 6" key="1">
    <citation type="submission" date="2020-03" db="EMBL/GenBank/DDBJ databases">
        <title>WGS of actinomycetes isolated from Thailand.</title>
        <authorList>
            <person name="Thawai C."/>
        </authorList>
    </citation>
    <scope>NUCLEOTIDE SEQUENCE [LARGE SCALE GENOMIC DNA]</scope>
    <source>
        <strain evidence="5 6">HSS6-12</strain>
    </source>
</reference>
<dbReference type="Pfam" id="PF00165">
    <property type="entry name" value="HTH_AraC"/>
    <property type="match status" value="1"/>
</dbReference>
<accession>A0ABX0Z9X9</accession>
<name>A0ABX0Z9X9_9ACTN</name>
<proteinExistence type="predicted"/>
<dbReference type="SUPFAM" id="SSF46689">
    <property type="entry name" value="Homeodomain-like"/>
    <property type="match status" value="1"/>
</dbReference>
<keyword evidence="1" id="KW-0805">Transcription regulation</keyword>
<dbReference type="Proteomes" id="UP000783871">
    <property type="component" value="Unassembled WGS sequence"/>
</dbReference>
<evidence type="ECO:0000256" key="3">
    <source>
        <dbReference type="SAM" id="MobiDB-lite"/>
    </source>
</evidence>
<evidence type="ECO:0000313" key="5">
    <source>
        <dbReference type="EMBL" id="NJP33918.1"/>
    </source>
</evidence>
<dbReference type="PROSITE" id="PS01124">
    <property type="entry name" value="HTH_ARAC_FAMILY_2"/>
    <property type="match status" value="1"/>
</dbReference>
<dbReference type="InterPro" id="IPR009057">
    <property type="entry name" value="Homeodomain-like_sf"/>
</dbReference>
<protein>
    <submittedName>
        <fullName evidence="5">Helix-turn-helix transcriptional regulator</fullName>
    </submittedName>
</protein>
<comment type="caution">
    <text evidence="5">The sequence shown here is derived from an EMBL/GenBank/DDBJ whole genome shotgun (WGS) entry which is preliminary data.</text>
</comment>
<gene>
    <name evidence="5" type="ORF">HCJ94_18495</name>
</gene>
<evidence type="ECO:0000256" key="1">
    <source>
        <dbReference type="ARBA" id="ARBA00023015"/>
    </source>
</evidence>
<sequence>MGFTDPAHFSRAFRAAYGMSPAAYRERHDPSAAEGSRSRQTRSDTAEPEGPC</sequence>
<dbReference type="InterPro" id="IPR018060">
    <property type="entry name" value="HTH_AraC"/>
</dbReference>
<evidence type="ECO:0000259" key="4">
    <source>
        <dbReference type="PROSITE" id="PS01124"/>
    </source>
</evidence>
<dbReference type="RefSeq" id="WP_168002275.1">
    <property type="nucleotide sequence ID" value="NZ_JAATEO010000019.1"/>
</dbReference>
<dbReference type="Gene3D" id="1.10.10.60">
    <property type="entry name" value="Homeodomain-like"/>
    <property type="match status" value="1"/>
</dbReference>
<feature type="domain" description="HTH araC/xylS-type" evidence="4">
    <location>
        <begin position="1"/>
        <end position="27"/>
    </location>
</feature>
<keyword evidence="6" id="KW-1185">Reference proteome</keyword>
<keyword evidence="2" id="KW-0804">Transcription</keyword>
<organism evidence="5 6">
    <name type="scientific">Micromonospora thermarum</name>
    <dbReference type="NCBI Taxonomy" id="2720024"/>
    <lineage>
        <taxon>Bacteria</taxon>
        <taxon>Bacillati</taxon>
        <taxon>Actinomycetota</taxon>
        <taxon>Actinomycetes</taxon>
        <taxon>Micromonosporales</taxon>
        <taxon>Micromonosporaceae</taxon>
        <taxon>Micromonospora</taxon>
    </lineage>
</organism>
<dbReference type="EMBL" id="JAATEO010000019">
    <property type="protein sequence ID" value="NJP33918.1"/>
    <property type="molecule type" value="Genomic_DNA"/>
</dbReference>
<evidence type="ECO:0000256" key="2">
    <source>
        <dbReference type="ARBA" id="ARBA00023163"/>
    </source>
</evidence>